<organism evidence="2 3">
    <name type="scientific">Flavobacterium johnsoniae</name>
    <name type="common">Cytophaga johnsonae</name>
    <dbReference type="NCBI Taxonomy" id="986"/>
    <lineage>
        <taxon>Bacteria</taxon>
        <taxon>Pseudomonadati</taxon>
        <taxon>Bacteroidota</taxon>
        <taxon>Flavobacteriia</taxon>
        <taxon>Flavobacteriales</taxon>
        <taxon>Flavobacteriaceae</taxon>
        <taxon>Flavobacterium</taxon>
    </lineage>
</organism>
<sequence>MKMLNVFSENDFEILIATKDRSNLDFLHPMFPHEHFSTFNLLIVNQTENAILQSDFDSVRVLNANEKGLSKSRNKAIQNASKNICLFTDDDVIFTENLKMRILSAFEKDLKASIITFNHVRIGDSEPQKKQNKTFEHNKESIWNVSSIEIAFKLNDIKRSNISFDENFGLGSFFETAEEVLFLQSGLSQNLKISFNPEIIVSHPQFSSGKNEGSDSIIYGRSALFYKLYHNFAYVWLIKYVFFLIRRKSIKISEIQKKIKTGVNGISKFKELTKSKI</sequence>
<dbReference type="Pfam" id="PF00535">
    <property type="entry name" value="Glycos_transf_2"/>
    <property type="match status" value="1"/>
</dbReference>
<dbReference type="SUPFAM" id="SSF53448">
    <property type="entry name" value="Nucleotide-diphospho-sugar transferases"/>
    <property type="match status" value="1"/>
</dbReference>
<comment type="caution">
    <text evidence="2">The sequence shown here is derived from an EMBL/GenBank/DDBJ whole genome shotgun (WGS) entry which is preliminary data.</text>
</comment>
<accession>A0A1J7CNS6</accession>
<dbReference type="Proteomes" id="UP000182826">
    <property type="component" value="Unassembled WGS sequence"/>
</dbReference>
<dbReference type="Gene3D" id="3.90.550.10">
    <property type="entry name" value="Spore Coat Polysaccharide Biosynthesis Protein SpsA, Chain A"/>
    <property type="match status" value="1"/>
</dbReference>
<reference evidence="2 3" key="1">
    <citation type="submission" date="2016-10" db="EMBL/GenBank/DDBJ databases">
        <title>Draft Genome Sequence of Rhizobacteria Flavobacterium johnsoniae CI04.</title>
        <authorList>
            <person name="Bravo J.I."/>
            <person name="Lozano G.L."/>
            <person name="Handelsman J."/>
        </authorList>
    </citation>
    <scope>NUCLEOTIDE SEQUENCE [LARGE SCALE GENOMIC DNA]</scope>
    <source>
        <strain evidence="2 3">CI04</strain>
    </source>
</reference>
<dbReference type="OrthoDB" id="9778406at2"/>
<dbReference type="InterPro" id="IPR001173">
    <property type="entry name" value="Glyco_trans_2-like"/>
</dbReference>
<gene>
    <name evidence="2" type="ORF">BKM63_12255</name>
</gene>
<keyword evidence="3" id="KW-1185">Reference proteome</keyword>
<dbReference type="CDD" id="cd00761">
    <property type="entry name" value="Glyco_tranf_GTA_type"/>
    <property type="match status" value="1"/>
</dbReference>
<evidence type="ECO:0000313" key="3">
    <source>
        <dbReference type="Proteomes" id="UP000182826"/>
    </source>
</evidence>
<feature type="domain" description="Glycosyltransferase 2-like" evidence="1">
    <location>
        <begin position="55"/>
        <end position="142"/>
    </location>
</feature>
<proteinExistence type="predicted"/>
<name>A0A1J7CNS6_FLAJO</name>
<evidence type="ECO:0000259" key="1">
    <source>
        <dbReference type="Pfam" id="PF00535"/>
    </source>
</evidence>
<dbReference type="InterPro" id="IPR029044">
    <property type="entry name" value="Nucleotide-diphossugar_trans"/>
</dbReference>
<dbReference type="AlphaFoldDB" id="A0A1J7CNS6"/>
<evidence type="ECO:0000313" key="2">
    <source>
        <dbReference type="EMBL" id="OIV41314.1"/>
    </source>
</evidence>
<protein>
    <recommendedName>
        <fullName evidence="1">Glycosyltransferase 2-like domain-containing protein</fullName>
    </recommendedName>
</protein>
<dbReference type="EMBL" id="MLFK01000007">
    <property type="protein sequence ID" value="OIV41314.1"/>
    <property type="molecule type" value="Genomic_DNA"/>
</dbReference>